<evidence type="ECO:0000313" key="1">
    <source>
        <dbReference type="EMBL" id="KAK2190966.1"/>
    </source>
</evidence>
<dbReference type="Proteomes" id="UP001209878">
    <property type="component" value="Unassembled WGS sequence"/>
</dbReference>
<name>A0AAD9PA04_RIDPI</name>
<dbReference type="EMBL" id="JAODUO010000064">
    <property type="protein sequence ID" value="KAK2190966.1"/>
    <property type="molecule type" value="Genomic_DNA"/>
</dbReference>
<evidence type="ECO:0000313" key="2">
    <source>
        <dbReference type="Proteomes" id="UP001209878"/>
    </source>
</evidence>
<reference evidence="1" key="1">
    <citation type="journal article" date="2023" name="Mol. Biol. Evol.">
        <title>Third-Generation Sequencing Reveals the Adaptive Role of the Epigenome in Three Deep-Sea Polychaetes.</title>
        <authorList>
            <person name="Perez M."/>
            <person name="Aroh O."/>
            <person name="Sun Y."/>
            <person name="Lan Y."/>
            <person name="Juniper S.K."/>
            <person name="Young C.R."/>
            <person name="Angers B."/>
            <person name="Qian P.Y."/>
        </authorList>
    </citation>
    <scope>NUCLEOTIDE SEQUENCE</scope>
    <source>
        <strain evidence="1">R07B-5</strain>
    </source>
</reference>
<accession>A0AAD9PA04</accession>
<keyword evidence="2" id="KW-1185">Reference proteome</keyword>
<proteinExistence type="predicted"/>
<protein>
    <submittedName>
        <fullName evidence="1">Uncharacterized protein</fullName>
    </submittedName>
</protein>
<dbReference type="Pfam" id="PF06101">
    <property type="entry name" value="Vps62"/>
    <property type="match status" value="1"/>
</dbReference>
<dbReference type="AlphaFoldDB" id="A0AAD9PA04"/>
<comment type="caution">
    <text evidence="1">The sequence shown here is derived from an EMBL/GenBank/DDBJ whole genome shotgun (WGS) entry which is preliminary data.</text>
</comment>
<gene>
    <name evidence="1" type="ORF">NP493_64g06008</name>
</gene>
<organism evidence="1 2">
    <name type="scientific">Ridgeia piscesae</name>
    <name type="common">Tubeworm</name>
    <dbReference type="NCBI Taxonomy" id="27915"/>
    <lineage>
        <taxon>Eukaryota</taxon>
        <taxon>Metazoa</taxon>
        <taxon>Spiralia</taxon>
        <taxon>Lophotrochozoa</taxon>
        <taxon>Annelida</taxon>
        <taxon>Polychaeta</taxon>
        <taxon>Sedentaria</taxon>
        <taxon>Canalipalpata</taxon>
        <taxon>Sabellida</taxon>
        <taxon>Siboglinidae</taxon>
        <taxon>Ridgeia</taxon>
    </lineage>
</organism>
<sequence length="151" mass="17272">MSAPIMMAKDITGDEPSRILVEVEDFREIWRDQGGTGDMDVALWKPQCPEGYVALADLAYACTRFCGWPKPDWYKSMMKCVRRDFVEECYTSIEPVWTNYGGFERASGSVWRIEAINGIRNTGFWLGNQGHRVPPNGGRAYCLKQFEEIDD</sequence>
<dbReference type="InterPro" id="IPR009291">
    <property type="entry name" value="Vps62"/>
</dbReference>